<sequence>MKLSVLLPPSPQKVFWYAFPALSPPLRFFVSCAHPSGYTHAHAREVAFIFYFLYRHIPLALFHYSAHFSCFNPPPCSTLSSSSSTSQNSYREFPGNSLYEAFETMRRANIPGLLEFNVSAKNTTAWEGY</sequence>
<dbReference type="Proteomes" id="UP000037923">
    <property type="component" value="Unassembled WGS sequence"/>
</dbReference>
<dbReference type="EMBL" id="LGTL01000007">
    <property type="protein sequence ID" value="KPA80877.1"/>
    <property type="molecule type" value="Genomic_DNA"/>
</dbReference>
<gene>
    <name evidence="1" type="ORF">ABB37_04289</name>
</gene>
<dbReference type="VEuPathDB" id="TriTrypDB:LpyrH10_07_0960"/>
<reference evidence="1 2" key="1">
    <citation type="submission" date="2015-07" db="EMBL/GenBank/DDBJ databases">
        <title>High-quality genome of monoxenous trypanosomatid Leptomonas pyrrhocoris.</title>
        <authorList>
            <person name="Flegontov P."/>
            <person name="Butenko A."/>
            <person name="Firsov S."/>
            <person name="Vlcek C."/>
            <person name="Logacheva M.D."/>
            <person name="Field M."/>
            <person name="Filatov D."/>
            <person name="Flegontova O."/>
            <person name="Gerasimov E."/>
            <person name="Jackson A.P."/>
            <person name="Kelly S."/>
            <person name="Opperdoes F."/>
            <person name="O'Reilly A."/>
            <person name="Votypka J."/>
            <person name="Yurchenko V."/>
            <person name="Lukes J."/>
        </authorList>
    </citation>
    <scope>NUCLEOTIDE SEQUENCE [LARGE SCALE GENOMIC DNA]</scope>
    <source>
        <strain evidence="1">H10</strain>
    </source>
</reference>
<dbReference type="AlphaFoldDB" id="A0A0M9G2H6"/>
<comment type="caution">
    <text evidence="1">The sequence shown here is derived from an EMBL/GenBank/DDBJ whole genome shotgun (WGS) entry which is preliminary data.</text>
</comment>
<accession>A0A0M9G2H6</accession>
<keyword evidence="2" id="KW-1185">Reference proteome</keyword>
<dbReference type="RefSeq" id="XP_015659316.1">
    <property type="nucleotide sequence ID" value="XM_015801915.1"/>
</dbReference>
<name>A0A0M9G2H6_LEPPY</name>
<evidence type="ECO:0000313" key="2">
    <source>
        <dbReference type="Proteomes" id="UP000037923"/>
    </source>
</evidence>
<evidence type="ECO:0000313" key="1">
    <source>
        <dbReference type="EMBL" id="KPA80877.1"/>
    </source>
</evidence>
<organism evidence="1 2">
    <name type="scientific">Leptomonas pyrrhocoris</name>
    <name type="common">Firebug parasite</name>
    <dbReference type="NCBI Taxonomy" id="157538"/>
    <lineage>
        <taxon>Eukaryota</taxon>
        <taxon>Discoba</taxon>
        <taxon>Euglenozoa</taxon>
        <taxon>Kinetoplastea</taxon>
        <taxon>Metakinetoplastina</taxon>
        <taxon>Trypanosomatida</taxon>
        <taxon>Trypanosomatidae</taxon>
        <taxon>Leishmaniinae</taxon>
        <taxon>Leptomonas</taxon>
    </lineage>
</organism>
<dbReference type="GeneID" id="26904580"/>
<protein>
    <submittedName>
        <fullName evidence="1">Uncharacterized protein</fullName>
    </submittedName>
</protein>
<proteinExistence type="predicted"/>